<organism evidence="2 3">
    <name type="scientific">Lasius platythorax</name>
    <dbReference type="NCBI Taxonomy" id="488582"/>
    <lineage>
        <taxon>Eukaryota</taxon>
        <taxon>Metazoa</taxon>
        <taxon>Ecdysozoa</taxon>
        <taxon>Arthropoda</taxon>
        <taxon>Hexapoda</taxon>
        <taxon>Insecta</taxon>
        <taxon>Pterygota</taxon>
        <taxon>Neoptera</taxon>
        <taxon>Endopterygota</taxon>
        <taxon>Hymenoptera</taxon>
        <taxon>Apocrita</taxon>
        <taxon>Aculeata</taxon>
        <taxon>Formicoidea</taxon>
        <taxon>Formicidae</taxon>
        <taxon>Formicinae</taxon>
        <taxon>Lasius</taxon>
        <taxon>Lasius</taxon>
    </lineage>
</organism>
<dbReference type="AlphaFoldDB" id="A0AAV2P3Z8"/>
<dbReference type="InterPro" id="IPR036691">
    <property type="entry name" value="Endo/exonu/phosph_ase_sf"/>
</dbReference>
<gene>
    <name evidence="2" type="ORF">LPLAT_LOCUS12799</name>
</gene>
<dbReference type="PANTHER" id="PTHR33273">
    <property type="entry name" value="DOMAIN-CONTAINING PROTEIN, PUTATIVE-RELATED"/>
    <property type="match status" value="1"/>
</dbReference>
<name>A0AAV2P3Z8_9HYME</name>
<feature type="domain" description="Endonuclease/exonuclease/phosphatase" evidence="1">
    <location>
        <begin position="104"/>
        <end position="218"/>
    </location>
</feature>
<dbReference type="PANTHER" id="PTHR33273:SF4">
    <property type="entry name" value="ENDONUCLEASE_EXONUCLEASE_PHOSPHATASE DOMAIN-CONTAINING PROTEIN"/>
    <property type="match status" value="1"/>
</dbReference>
<accession>A0AAV2P3Z8</accession>
<keyword evidence="3" id="KW-1185">Reference proteome</keyword>
<dbReference type="Gene3D" id="3.60.10.10">
    <property type="entry name" value="Endonuclease/exonuclease/phosphatase"/>
    <property type="match status" value="1"/>
</dbReference>
<dbReference type="GO" id="GO:0003824">
    <property type="term" value="F:catalytic activity"/>
    <property type="evidence" value="ECO:0007669"/>
    <property type="project" value="InterPro"/>
</dbReference>
<dbReference type="InterPro" id="IPR005135">
    <property type="entry name" value="Endo/exonuclease/phosphatase"/>
</dbReference>
<sequence>MDLKIMTWNARDWKNKKEELCKRVHDYDINIITETKNRDKDRFCISGYITITKNRRSGLITGAGGVAMLIKKGIKFEEIKNIQVNSNNIEALGVRIKGLDRAINLIGIYRKPGETEQPGVWKRLVESSGDIESLILTGDFNAHNRVWNCEQTDKNGEILMEELEEKNMFVVNSDTLTRIGEGGTRPSNLDLIFSSDRLFSLMKHKQGDDTWGSDHFPVSCEINVKKCPYRKLTNRISRKKTIGGTMK</sequence>
<dbReference type="SUPFAM" id="SSF56219">
    <property type="entry name" value="DNase I-like"/>
    <property type="match status" value="1"/>
</dbReference>
<reference evidence="2" key="1">
    <citation type="submission" date="2024-04" db="EMBL/GenBank/DDBJ databases">
        <authorList>
            <consortium name="Molecular Ecology Group"/>
        </authorList>
    </citation>
    <scope>NUCLEOTIDE SEQUENCE</scope>
</reference>
<evidence type="ECO:0000313" key="3">
    <source>
        <dbReference type="Proteomes" id="UP001497644"/>
    </source>
</evidence>
<dbReference type="Proteomes" id="UP001497644">
    <property type="component" value="Chromosome 7"/>
</dbReference>
<evidence type="ECO:0000313" key="2">
    <source>
        <dbReference type="EMBL" id="CAL1687624.1"/>
    </source>
</evidence>
<dbReference type="Pfam" id="PF14529">
    <property type="entry name" value="Exo_endo_phos_2"/>
    <property type="match status" value="1"/>
</dbReference>
<evidence type="ECO:0000259" key="1">
    <source>
        <dbReference type="Pfam" id="PF14529"/>
    </source>
</evidence>
<protein>
    <recommendedName>
        <fullName evidence="1">Endonuclease/exonuclease/phosphatase domain-containing protein</fullName>
    </recommendedName>
</protein>
<proteinExistence type="predicted"/>
<dbReference type="EMBL" id="OZ034830">
    <property type="protein sequence ID" value="CAL1687624.1"/>
    <property type="molecule type" value="Genomic_DNA"/>
</dbReference>